<evidence type="ECO:0000313" key="1">
    <source>
        <dbReference type="EMBL" id="AQT24039.1"/>
    </source>
</evidence>
<dbReference type="EMBL" id="KY401053">
    <property type="protein sequence ID" value="AQT24039.1"/>
    <property type="molecule type" value="Genomic_DNA"/>
</dbReference>
<sequence length="46" mass="5517">MSDKEINNRSDLKNFSKVFFKECLSSGKSEYENHLSEKEHALRYNY</sequence>
<accession>A0A1S6KRP6</accession>
<proteinExistence type="predicted"/>
<geneLocation type="plasmid" evidence="1">
    <name>unnamed</name>
</geneLocation>
<keyword evidence="1" id="KW-0614">Plasmid</keyword>
<dbReference type="AlphaFoldDB" id="A0A1S6KRP6"/>
<organism evidence="1">
    <name type="scientific">Salmonella enteritidis</name>
    <dbReference type="NCBI Taxonomy" id="149539"/>
    <lineage>
        <taxon>Bacteria</taxon>
        <taxon>Pseudomonadati</taxon>
        <taxon>Pseudomonadota</taxon>
        <taxon>Gammaproteobacteria</taxon>
        <taxon>Enterobacterales</taxon>
        <taxon>Enterobacteriaceae</taxon>
        <taxon>Salmonella</taxon>
    </lineage>
</organism>
<name>A0A1S6KRP6_SALEN</name>
<reference evidence="1" key="1">
    <citation type="submission" date="2016-12" db="EMBL/GenBank/DDBJ databases">
        <title>Fusion of virulence plasmid pSEN and IncHI2 resistance plasmid in Salmonella enteritidis.</title>
        <authorList>
            <person name="Wong M.H."/>
            <person name="Chen S."/>
        </authorList>
    </citation>
    <scope>NUCLEOTIDE SEQUENCE</scope>
    <source>
        <strain evidence="1">SE380</strain>
        <plasmid evidence="1">unnamed</plasmid>
    </source>
</reference>
<protein>
    <submittedName>
        <fullName evidence="1">Uncharacterized protein</fullName>
    </submittedName>
</protein>